<protein>
    <submittedName>
        <fullName evidence="1">Uncharacterized protein</fullName>
    </submittedName>
</protein>
<evidence type="ECO:0000313" key="2">
    <source>
        <dbReference type="Proteomes" id="UP000542405"/>
    </source>
</evidence>
<proteinExistence type="predicted"/>
<dbReference type="EMBL" id="JABBZE010000006">
    <property type="protein sequence ID" value="NMU88604.1"/>
    <property type="molecule type" value="Genomic_DNA"/>
</dbReference>
<name>A0A848NBU0_9BURK</name>
<gene>
    <name evidence="1" type="ORF">HGQ98_01705</name>
</gene>
<dbReference type="AlphaFoldDB" id="A0A848NBU0"/>
<evidence type="ECO:0000313" key="1">
    <source>
        <dbReference type="EMBL" id="NMU88604.1"/>
    </source>
</evidence>
<accession>A0A848NBU0</accession>
<organism evidence="1 2">
    <name type="scientific">Achromobacter ruhlandii</name>
    <dbReference type="NCBI Taxonomy" id="72557"/>
    <lineage>
        <taxon>Bacteria</taxon>
        <taxon>Pseudomonadati</taxon>
        <taxon>Pseudomonadota</taxon>
        <taxon>Betaproteobacteria</taxon>
        <taxon>Burkholderiales</taxon>
        <taxon>Alcaligenaceae</taxon>
        <taxon>Achromobacter</taxon>
    </lineage>
</organism>
<comment type="caution">
    <text evidence="1">The sequence shown here is derived from an EMBL/GenBank/DDBJ whole genome shotgun (WGS) entry which is preliminary data.</text>
</comment>
<reference evidence="1 2" key="1">
    <citation type="submission" date="2020-04" db="EMBL/GenBank/DDBJ databases">
        <title>Achromobacter ruhlandii genome sequencing and assembly.</title>
        <authorList>
            <person name="Martins R.C.R."/>
            <person name="Perdigao-Neto L.V."/>
            <person name="Levin A.S.S."/>
            <person name="Costa S.F."/>
        </authorList>
    </citation>
    <scope>NUCLEOTIDE SEQUENCE [LARGE SCALE GENOMIC DNA]</scope>
    <source>
        <strain evidence="1 2">9035ralo</strain>
    </source>
</reference>
<sequence length="112" mass="12031">MLDDPTRTAPHGAFRREAALRFPALTDAQILDRLHDLFSGADAAAFGKDREWWADIVTDGGHDALCLLALPALSSAPAPTAARRAQAELRQALIGSARALLVKAFNEGREVI</sequence>
<dbReference type="Proteomes" id="UP000542405">
    <property type="component" value="Unassembled WGS sequence"/>
</dbReference>